<protein>
    <submittedName>
        <fullName evidence="3">Recombinase family protein</fullName>
    </submittedName>
</protein>
<dbReference type="Gene3D" id="3.40.50.1390">
    <property type="entry name" value="Resolvase, N-terminal catalytic domain"/>
    <property type="match status" value="1"/>
</dbReference>
<dbReference type="InterPro" id="IPR036162">
    <property type="entry name" value="Resolvase-like_N_sf"/>
</dbReference>
<dbReference type="SMART" id="SM00857">
    <property type="entry name" value="Resolvase"/>
    <property type="match status" value="1"/>
</dbReference>
<dbReference type="GO" id="GO:0000150">
    <property type="term" value="F:DNA strand exchange activity"/>
    <property type="evidence" value="ECO:0007669"/>
    <property type="project" value="InterPro"/>
</dbReference>
<evidence type="ECO:0000313" key="4">
    <source>
        <dbReference type="Proteomes" id="UP001225576"/>
    </source>
</evidence>
<evidence type="ECO:0000313" key="3">
    <source>
        <dbReference type="EMBL" id="MDK8602267.1"/>
    </source>
</evidence>
<dbReference type="EMBL" id="JASPDQ010000018">
    <property type="protein sequence ID" value="MDK8602267.1"/>
    <property type="molecule type" value="Genomic_DNA"/>
</dbReference>
<dbReference type="RefSeq" id="WP_285321581.1">
    <property type="nucleotide sequence ID" value="NZ_JASPDQ010000018.1"/>
</dbReference>
<dbReference type="PROSITE" id="PS51737">
    <property type="entry name" value="RECOMBINASE_DNA_BIND"/>
    <property type="match status" value="1"/>
</dbReference>
<dbReference type="PANTHER" id="PTHR30461:SF23">
    <property type="entry name" value="DNA RECOMBINASE-RELATED"/>
    <property type="match status" value="1"/>
</dbReference>
<dbReference type="Pfam" id="PF00239">
    <property type="entry name" value="Resolvase"/>
    <property type="match status" value="1"/>
</dbReference>
<reference evidence="3" key="1">
    <citation type="submission" date="2023-05" db="EMBL/GenBank/DDBJ databases">
        <title>Genomic Catalog of Human Bladder Bacteria.</title>
        <authorList>
            <person name="Du J."/>
        </authorList>
    </citation>
    <scope>NUCLEOTIDE SEQUENCE</scope>
    <source>
        <strain evidence="3">UMB1304A</strain>
    </source>
</reference>
<dbReference type="InterPro" id="IPR011109">
    <property type="entry name" value="DNA_bind_recombinase_dom"/>
</dbReference>
<dbReference type="SUPFAM" id="SSF53041">
    <property type="entry name" value="Resolvase-like"/>
    <property type="match status" value="1"/>
</dbReference>
<evidence type="ECO:0000259" key="1">
    <source>
        <dbReference type="PROSITE" id="PS51736"/>
    </source>
</evidence>
<accession>A0AAW6ZET9</accession>
<dbReference type="InterPro" id="IPR038109">
    <property type="entry name" value="DNA_bind_recomb_sf"/>
</dbReference>
<dbReference type="PANTHER" id="PTHR30461">
    <property type="entry name" value="DNA-INVERTASE FROM LAMBDOID PROPHAGE"/>
    <property type="match status" value="1"/>
</dbReference>
<dbReference type="Pfam" id="PF07508">
    <property type="entry name" value="Recombinase"/>
    <property type="match status" value="1"/>
</dbReference>
<gene>
    <name evidence="3" type="ORF">QP858_07340</name>
</gene>
<sequence length="491" mass="54989">MADTTTQRAAIYARISLDKQEEAGVKRQIHLATKQAEADEAEIVATFVDNNVSAFSGEYRPEYDKLIHAIENREIDVVYIYALDRLTRRTKDTLALFELCEKHNVTVKANRGYNIDPSDPASRLTIVILGLIAEQESIDRAARIRAAYEDRARTGRPKTGGRRMFGYETDAVTVIDEEAQAILDAAAMIIAGKTLRETVRKIFHARGLTATTGRPMTAPTLRDILLNPRVRGLSTFNPIDPDTGYRLIKDRQVVGRGTWPAIIDEATGEKLDAVLRDPPRRVSHSGNAPRYFLASVLTCTCGDPMYARSRRNKAGDPRRYYTCKRSEPGGTHVSIGAEVDDLIEAVILKRMAQPDAIETLQQALSPEDDGLTEQLQELTGERNALLARREQIEEAIIAADFDMSTFARVSKKIEDQISTIDEKMRELTTSRDADPLAVELADGPDFAEWWGSASVEDKRRLTRLLMEIRILPGKAGAKKFDPHRVKITWRQ</sequence>
<dbReference type="PROSITE" id="PS51736">
    <property type="entry name" value="RECOMBINASES_3"/>
    <property type="match status" value="1"/>
</dbReference>
<dbReference type="InterPro" id="IPR006119">
    <property type="entry name" value="Resolv_N"/>
</dbReference>
<proteinExistence type="predicted"/>
<feature type="domain" description="Recombinase" evidence="2">
    <location>
        <begin position="164"/>
        <end position="281"/>
    </location>
</feature>
<feature type="domain" description="Resolvase/invertase-type recombinase catalytic" evidence="1">
    <location>
        <begin position="8"/>
        <end position="155"/>
    </location>
</feature>
<dbReference type="InterPro" id="IPR050639">
    <property type="entry name" value="SSR_resolvase"/>
</dbReference>
<organism evidence="3 4">
    <name type="scientific">Trueperella bernardiae</name>
    <dbReference type="NCBI Taxonomy" id="59561"/>
    <lineage>
        <taxon>Bacteria</taxon>
        <taxon>Bacillati</taxon>
        <taxon>Actinomycetota</taxon>
        <taxon>Actinomycetes</taxon>
        <taxon>Actinomycetales</taxon>
        <taxon>Actinomycetaceae</taxon>
        <taxon>Trueperella</taxon>
    </lineage>
</organism>
<dbReference type="CDD" id="cd00338">
    <property type="entry name" value="Ser_Recombinase"/>
    <property type="match status" value="1"/>
</dbReference>
<evidence type="ECO:0000259" key="2">
    <source>
        <dbReference type="PROSITE" id="PS51737"/>
    </source>
</evidence>
<dbReference type="AlphaFoldDB" id="A0AAW6ZET9"/>
<dbReference type="GO" id="GO:0003677">
    <property type="term" value="F:DNA binding"/>
    <property type="evidence" value="ECO:0007669"/>
    <property type="project" value="InterPro"/>
</dbReference>
<dbReference type="Proteomes" id="UP001225576">
    <property type="component" value="Unassembled WGS sequence"/>
</dbReference>
<comment type="caution">
    <text evidence="3">The sequence shown here is derived from an EMBL/GenBank/DDBJ whole genome shotgun (WGS) entry which is preliminary data.</text>
</comment>
<dbReference type="Gene3D" id="3.90.1750.20">
    <property type="entry name" value="Putative Large Serine Recombinase, Chain B, Domain 2"/>
    <property type="match status" value="1"/>
</dbReference>
<name>A0AAW6ZET9_9ACTO</name>